<evidence type="ECO:0000256" key="2">
    <source>
        <dbReference type="SAM" id="Phobius"/>
    </source>
</evidence>
<keyword evidence="2" id="KW-1133">Transmembrane helix</keyword>
<keyword evidence="2" id="KW-0472">Membrane</keyword>
<feature type="transmembrane region" description="Helical" evidence="2">
    <location>
        <begin position="95"/>
        <end position="119"/>
    </location>
</feature>
<dbReference type="EMBL" id="JAMQGM010000017">
    <property type="protein sequence ID" value="MCM2577351.1"/>
    <property type="molecule type" value="Genomic_DNA"/>
</dbReference>
<feature type="compositionally biased region" description="Pro residues" evidence="1">
    <location>
        <begin position="151"/>
        <end position="163"/>
    </location>
</feature>
<dbReference type="InterPro" id="IPR032689">
    <property type="entry name" value="TraG-D_C"/>
</dbReference>
<evidence type="ECO:0000313" key="4">
    <source>
        <dbReference type="EMBL" id="MCM2577351.1"/>
    </source>
</evidence>
<dbReference type="Pfam" id="PF12696">
    <property type="entry name" value="TraG-D_C"/>
    <property type="match status" value="1"/>
</dbReference>
<feature type="compositionally biased region" description="Basic and acidic residues" evidence="1">
    <location>
        <begin position="183"/>
        <end position="193"/>
    </location>
</feature>
<dbReference type="RefSeq" id="WP_251412012.1">
    <property type="nucleotide sequence ID" value="NZ_JAMQGM010000017.1"/>
</dbReference>
<organism evidence="4 5">
    <name type="scientific">Streptomyces meridianus</name>
    <dbReference type="NCBI Taxonomy" id="2938945"/>
    <lineage>
        <taxon>Bacteria</taxon>
        <taxon>Bacillati</taxon>
        <taxon>Actinomycetota</taxon>
        <taxon>Actinomycetes</taxon>
        <taxon>Kitasatosporales</taxon>
        <taxon>Streptomycetaceae</taxon>
        <taxon>Streptomyces</taxon>
    </lineage>
</organism>
<keyword evidence="2" id="KW-0812">Transmembrane</keyword>
<evidence type="ECO:0000256" key="1">
    <source>
        <dbReference type="SAM" id="MobiDB-lite"/>
    </source>
</evidence>
<gene>
    <name evidence="4" type="ORF">M1E25_08295</name>
</gene>
<name>A0ABT0X484_9ACTN</name>
<dbReference type="InterPro" id="IPR027417">
    <property type="entry name" value="P-loop_NTPase"/>
</dbReference>
<reference evidence="4" key="1">
    <citation type="journal article" date="2023" name="Int. J. Syst. Evol. Microbiol.">
        <title>Streptomyces meridianus sp. nov. isolated from brackish water of the Tagus estuary in Alcochete, Portugal.</title>
        <authorList>
            <person name="Santos J.D.N."/>
            <person name="Klimek D."/>
            <person name="Calusinska M."/>
            <person name="Lobo Da Cunha A."/>
            <person name="Catita J."/>
            <person name="Goncalves H."/>
            <person name="Gonzalez I."/>
            <person name="Reyes F."/>
            <person name="Lage O.M."/>
        </authorList>
    </citation>
    <scope>NUCLEOTIDE SEQUENCE</scope>
    <source>
        <strain evidence="4">MTZ3.1</strain>
    </source>
</reference>
<accession>A0ABT0X484</accession>
<feature type="compositionally biased region" description="Low complexity" evidence="1">
    <location>
        <begin position="164"/>
        <end position="181"/>
    </location>
</feature>
<feature type="region of interest" description="Disordered" evidence="1">
    <location>
        <begin position="148"/>
        <end position="193"/>
    </location>
</feature>
<comment type="caution">
    <text evidence="4">The sequence shown here is derived from an EMBL/GenBank/DDBJ whole genome shotgun (WGS) entry which is preliminary data.</text>
</comment>
<feature type="domain" description="TraD/TraG TraM recognition site" evidence="3">
    <location>
        <begin position="442"/>
        <end position="489"/>
    </location>
</feature>
<protein>
    <submittedName>
        <fullName evidence="4">TraG/TraD/VirD4 family protein</fullName>
    </submittedName>
</protein>
<keyword evidence="5" id="KW-1185">Reference proteome</keyword>
<proteinExistence type="predicted"/>
<evidence type="ECO:0000259" key="3">
    <source>
        <dbReference type="Pfam" id="PF12696"/>
    </source>
</evidence>
<evidence type="ECO:0000313" key="5">
    <source>
        <dbReference type="Proteomes" id="UP001167160"/>
    </source>
</evidence>
<feature type="transmembrane region" description="Helical" evidence="2">
    <location>
        <begin position="25"/>
        <end position="51"/>
    </location>
</feature>
<dbReference type="Gene3D" id="3.40.50.300">
    <property type="entry name" value="P-loop containing nucleotide triphosphate hydrolases"/>
    <property type="match status" value="1"/>
</dbReference>
<sequence length="494" mass="51835">MTGDRGGPAREHAGRDGQRGVPDGLLIGLLLLLLGLSVLVWTAAGVAAVLAHGSWPPGLRFSSTPPALHSLVTQPHDLPAAWPRIPASRLPGPGLFWGVLIGELMVLFVSAVFVVGTAARWRAGRAHREAGRDTVSEGKPAARTAETPLPAHVPAPAPEPSAPATPATGLPPSASGLLSGSGREGRPGLRITGDRPELRRDWAIEAIVAAEGPLLVVTSDPVLWSATRYARSKLGPSHVYDPGHLLDTPTRVRWSPCTGCASRRTAEVRAAALLAPVRSPHSADPAVEDAAQTLLGCWLHAAAVDGLPFRQVHRWASGAAAHEPVRLLRTHPRAAGGAAGELESALTAHPERRSAAQQLVSLALGALSAVHIRDACAPTRADSLAVESFAAEGGTLYVVGEAIEDPRIRPGAMPMLTALVSNVVELGRRVAERSSAGRLDPPLTLVLDDVAAVAPFPQFPDFLSAGASLGMPMTALLRSEEQLDARWPRRMPRR</sequence>
<dbReference type="Proteomes" id="UP001167160">
    <property type="component" value="Unassembled WGS sequence"/>
</dbReference>
<dbReference type="CDD" id="cd01127">
    <property type="entry name" value="TrwB_TraG_TraD_VirD4"/>
    <property type="match status" value="1"/>
</dbReference>